<dbReference type="OrthoDB" id="418131at2759"/>
<evidence type="ECO:0000313" key="4">
    <source>
        <dbReference type="Proteomes" id="UP000187209"/>
    </source>
</evidence>
<dbReference type="GO" id="GO:0006888">
    <property type="term" value="P:endoplasmic reticulum to Golgi vesicle-mediated transport"/>
    <property type="evidence" value="ECO:0007669"/>
    <property type="project" value="TreeGrafter"/>
</dbReference>
<dbReference type="InterPro" id="IPR057965">
    <property type="entry name" value="STEEP1_dom"/>
</dbReference>
<organism evidence="3 4">
    <name type="scientific">Stentor coeruleus</name>
    <dbReference type="NCBI Taxonomy" id="5963"/>
    <lineage>
        <taxon>Eukaryota</taxon>
        <taxon>Sar</taxon>
        <taxon>Alveolata</taxon>
        <taxon>Ciliophora</taxon>
        <taxon>Postciliodesmatophora</taxon>
        <taxon>Heterotrichea</taxon>
        <taxon>Heterotrichida</taxon>
        <taxon>Stentoridae</taxon>
        <taxon>Stentor</taxon>
    </lineage>
</organism>
<dbReference type="GO" id="GO:0090158">
    <property type="term" value="P:endoplasmic reticulum membrane organization"/>
    <property type="evidence" value="ECO:0007669"/>
    <property type="project" value="TreeGrafter"/>
</dbReference>
<comment type="caution">
    <text evidence="3">The sequence shown here is derived from an EMBL/GenBank/DDBJ whole genome shotgun (WGS) entry which is preliminary data.</text>
</comment>
<dbReference type="InterPro" id="IPR029704">
    <property type="entry name" value="STEEP-like"/>
</dbReference>
<dbReference type="GO" id="GO:0005737">
    <property type="term" value="C:cytoplasm"/>
    <property type="evidence" value="ECO:0007669"/>
    <property type="project" value="GOC"/>
</dbReference>
<dbReference type="PANTHER" id="PTHR46355">
    <property type="entry name" value="UPF0428 PROTEIN CXORF56"/>
    <property type="match status" value="1"/>
</dbReference>
<keyword evidence="4" id="KW-1185">Reference proteome</keyword>
<comment type="similarity">
    <text evidence="1">Belongs to the STEEP1 family.</text>
</comment>
<sequence>MFGNNILPTSGPKEVDPITIANIQRQSQDREYEIVEDSIGRVKLKNYTSEDSELSKAPGLYQYYCSLCGYHVLVTNKNLAEAKRRRADLALIIDYENQFCKYMKKGESMRIRRENGIEQQWKWNCGDCGVEIAYQSYPHEYMLSNEIGSGKVPYIKDVLYVINKSLATDASYCEVLEEAQKVKQKKNQ</sequence>
<dbReference type="PANTHER" id="PTHR46355:SF1">
    <property type="entry name" value="STING ER EXIT PROTEIN"/>
    <property type="match status" value="1"/>
</dbReference>
<evidence type="ECO:0000313" key="3">
    <source>
        <dbReference type="EMBL" id="OMJ73089.1"/>
    </source>
</evidence>
<dbReference type="EMBL" id="MPUH01000848">
    <property type="protein sequence ID" value="OMJ73089.1"/>
    <property type="molecule type" value="Genomic_DNA"/>
</dbReference>
<proteinExistence type="inferred from homology"/>
<evidence type="ECO:0000256" key="1">
    <source>
        <dbReference type="ARBA" id="ARBA00024205"/>
    </source>
</evidence>
<gene>
    <name evidence="3" type="ORF">SteCoe_28317</name>
</gene>
<protein>
    <recommendedName>
        <fullName evidence="2">STEEP1 domain-containing protein</fullName>
    </recommendedName>
</protein>
<feature type="domain" description="STEEP1" evidence="2">
    <location>
        <begin position="59"/>
        <end position="169"/>
    </location>
</feature>
<accession>A0A1R2B8I3</accession>
<reference evidence="3 4" key="1">
    <citation type="submission" date="2016-11" db="EMBL/GenBank/DDBJ databases">
        <title>The macronuclear genome of Stentor coeruleus: a giant cell with tiny introns.</title>
        <authorList>
            <person name="Slabodnick M."/>
            <person name="Ruby J.G."/>
            <person name="Reiff S.B."/>
            <person name="Swart E.C."/>
            <person name="Gosai S."/>
            <person name="Prabakaran S."/>
            <person name="Witkowska E."/>
            <person name="Larue G.E."/>
            <person name="Fisher S."/>
            <person name="Freeman R.M."/>
            <person name="Gunawardena J."/>
            <person name="Chu W."/>
            <person name="Stover N.A."/>
            <person name="Gregory B.D."/>
            <person name="Nowacki M."/>
            <person name="Derisi J."/>
            <person name="Roy S.W."/>
            <person name="Marshall W.F."/>
            <person name="Sood P."/>
        </authorList>
    </citation>
    <scope>NUCLEOTIDE SEQUENCE [LARGE SCALE GENOMIC DNA]</scope>
    <source>
        <strain evidence="3">WM001</strain>
    </source>
</reference>
<dbReference type="AlphaFoldDB" id="A0A1R2B8I3"/>
<name>A0A1R2B8I3_9CILI</name>
<dbReference type="Pfam" id="PF25809">
    <property type="entry name" value="STEEP1"/>
    <property type="match status" value="1"/>
</dbReference>
<evidence type="ECO:0000259" key="2">
    <source>
        <dbReference type="Pfam" id="PF25809"/>
    </source>
</evidence>
<dbReference type="Proteomes" id="UP000187209">
    <property type="component" value="Unassembled WGS sequence"/>
</dbReference>